<dbReference type="PANTHER" id="PTHR42878">
    <property type="entry name" value="TWO-COMPONENT HISTIDINE KINASE"/>
    <property type="match status" value="1"/>
</dbReference>
<evidence type="ECO:0000313" key="13">
    <source>
        <dbReference type="EMBL" id="MCJ0741212.1"/>
    </source>
</evidence>
<dbReference type="InterPro" id="IPR004358">
    <property type="entry name" value="Sig_transdc_His_kin-like_C"/>
</dbReference>
<dbReference type="PROSITE" id="PS50005">
    <property type="entry name" value="TPR"/>
    <property type="match status" value="1"/>
</dbReference>
<dbReference type="InterPro" id="IPR003594">
    <property type="entry name" value="HATPase_dom"/>
</dbReference>
<dbReference type="PROSITE" id="PS50109">
    <property type="entry name" value="HIS_KIN"/>
    <property type="match status" value="1"/>
</dbReference>
<dbReference type="InterPro" id="IPR003661">
    <property type="entry name" value="HisK_dim/P_dom"/>
</dbReference>
<evidence type="ECO:0000256" key="4">
    <source>
        <dbReference type="ARBA" id="ARBA00022679"/>
    </source>
</evidence>
<dbReference type="Gene3D" id="1.10.287.130">
    <property type="match status" value="1"/>
</dbReference>
<evidence type="ECO:0000313" key="14">
    <source>
        <dbReference type="Proteomes" id="UP001165460"/>
    </source>
</evidence>
<dbReference type="EMBL" id="JALGBH010000001">
    <property type="protein sequence ID" value="MCJ0741212.1"/>
    <property type="molecule type" value="Genomic_DNA"/>
</dbReference>
<comment type="catalytic activity">
    <reaction evidence="1">
        <text>ATP + protein L-histidine = ADP + protein N-phospho-L-histidine.</text>
        <dbReference type="EC" id="2.7.13.3"/>
    </reaction>
</comment>
<feature type="transmembrane region" description="Helical" evidence="11">
    <location>
        <begin position="424"/>
        <end position="444"/>
    </location>
</feature>
<dbReference type="RefSeq" id="WP_243357581.1">
    <property type="nucleotide sequence ID" value="NZ_JALGBH010000001.1"/>
</dbReference>
<evidence type="ECO:0000256" key="1">
    <source>
        <dbReference type="ARBA" id="ARBA00000085"/>
    </source>
</evidence>
<dbReference type="InterPro" id="IPR011990">
    <property type="entry name" value="TPR-like_helical_dom_sf"/>
</dbReference>
<keyword evidence="11" id="KW-1133">Transmembrane helix</keyword>
<dbReference type="InterPro" id="IPR050351">
    <property type="entry name" value="BphY/WalK/GraS-like"/>
</dbReference>
<dbReference type="Pfam" id="PF02518">
    <property type="entry name" value="HATPase_c"/>
    <property type="match status" value="1"/>
</dbReference>
<dbReference type="SMART" id="SM00028">
    <property type="entry name" value="TPR"/>
    <property type="match status" value="3"/>
</dbReference>
<evidence type="ECO:0000256" key="7">
    <source>
        <dbReference type="ARBA" id="ARBA00022840"/>
    </source>
</evidence>
<evidence type="ECO:0000259" key="12">
    <source>
        <dbReference type="PROSITE" id="PS50109"/>
    </source>
</evidence>
<keyword evidence="3" id="KW-0597">Phosphoprotein</keyword>
<gene>
    <name evidence="13" type="ORF">MMF97_00735</name>
</gene>
<dbReference type="Proteomes" id="UP001165460">
    <property type="component" value="Unassembled WGS sequence"/>
</dbReference>
<sequence length="697" mass="78987">MKKYRFTCLEGVLTHFSSKSFVLSLAKLFFLFNICISFLSCDSQDSNDDNHTPASVSEVMKRVDSVYMSGDLSRVNHILDSLKPHFASSDIDNLTQYYIYKTNIALSTKKNTVNLYTDSLLSIFQQPRMQEKYKTQFIKALMLKGDILILNKQYDTALEFYFKTKSLADKEKDPFNYSDFISKMSQIYYTQGKFALSAKYQKEAYETVLNAKDLTPSTRFYIIQGCLNNTGFSYEQAQMLDSALFFYQKNIKYIEEEGKTGSIGEQQYNNSKIVALDNLGGLYLKKGNYPLAVKYLEQCVNINNGSLKPVKITAFLKLAKTYTRTGNIGKADSILNVAYKIINSDSANLSANKVKFYQAKSEILLVQKKYKEAVENLQNYKLASDTLNRINNAVHKVDVAQKFQFLQNQEYLKYLEKTNESKSLYLVGALMFVCMLIPIIVLSLTNAKQAKRAQNAATAHSKALEETMKNLEQRNKDYAKMMKVMAHDLKNPIGGIVGVARLLLEEDHFSEEDKEMLGLIASSGENSIEMMNQLLNSGLAIENEVTVKEDTDLNQLLHQCCELLQYKADEKQQKIKFTSSGPVSILAGKEKIWRVFNNLIVNAIKFSPFQTVINVVLERLNNSVRIAVIDQGIGVPEKNKQKIFEMFTDAKRLGTAGEQPFGIGLSISKQIIESHGGKIWLEDNPKGGTIFYVEFPL</sequence>
<feature type="repeat" description="TPR" evidence="9">
    <location>
        <begin position="273"/>
        <end position="306"/>
    </location>
</feature>
<organism evidence="13 14">
    <name type="scientific">Pedobacter montanisoli</name>
    <dbReference type="NCBI Taxonomy" id="2923277"/>
    <lineage>
        <taxon>Bacteria</taxon>
        <taxon>Pseudomonadati</taxon>
        <taxon>Bacteroidota</taxon>
        <taxon>Sphingobacteriia</taxon>
        <taxon>Sphingobacteriales</taxon>
        <taxon>Sphingobacteriaceae</taxon>
        <taxon>Pedobacter</taxon>
    </lineage>
</organism>
<evidence type="ECO:0000256" key="11">
    <source>
        <dbReference type="SAM" id="Phobius"/>
    </source>
</evidence>
<comment type="caution">
    <text evidence="13">The sequence shown here is derived from an EMBL/GenBank/DDBJ whole genome shotgun (WGS) entry which is preliminary data.</text>
</comment>
<proteinExistence type="predicted"/>
<keyword evidence="11" id="KW-0472">Membrane</keyword>
<dbReference type="GO" id="GO:0005524">
    <property type="term" value="F:ATP binding"/>
    <property type="evidence" value="ECO:0007669"/>
    <property type="project" value="UniProtKB-KW"/>
</dbReference>
<dbReference type="SMART" id="SM00388">
    <property type="entry name" value="HisKA"/>
    <property type="match status" value="1"/>
</dbReference>
<dbReference type="PRINTS" id="PR00344">
    <property type="entry name" value="BCTRLSENSOR"/>
</dbReference>
<feature type="domain" description="Histidine kinase" evidence="12">
    <location>
        <begin position="484"/>
        <end position="697"/>
    </location>
</feature>
<dbReference type="SUPFAM" id="SSF48452">
    <property type="entry name" value="TPR-like"/>
    <property type="match status" value="1"/>
</dbReference>
<evidence type="ECO:0000256" key="8">
    <source>
        <dbReference type="ARBA" id="ARBA00023012"/>
    </source>
</evidence>
<keyword evidence="8" id="KW-0902">Two-component regulatory system</keyword>
<evidence type="ECO:0000256" key="10">
    <source>
        <dbReference type="SAM" id="Coils"/>
    </source>
</evidence>
<evidence type="ECO:0000256" key="3">
    <source>
        <dbReference type="ARBA" id="ARBA00022553"/>
    </source>
</evidence>
<dbReference type="PANTHER" id="PTHR42878:SF7">
    <property type="entry name" value="SENSOR HISTIDINE KINASE GLRK"/>
    <property type="match status" value="1"/>
</dbReference>
<accession>A0ABS9ZRK2</accession>
<dbReference type="Gene3D" id="1.25.40.10">
    <property type="entry name" value="Tetratricopeptide repeat domain"/>
    <property type="match status" value="2"/>
</dbReference>
<name>A0ABS9ZRK2_9SPHI</name>
<keyword evidence="6" id="KW-0418">Kinase</keyword>
<dbReference type="CDD" id="cd00082">
    <property type="entry name" value="HisKA"/>
    <property type="match status" value="1"/>
</dbReference>
<dbReference type="InterPro" id="IPR019734">
    <property type="entry name" value="TPR_rpt"/>
</dbReference>
<dbReference type="Pfam" id="PF00512">
    <property type="entry name" value="HisKA"/>
    <property type="match status" value="1"/>
</dbReference>
<keyword evidence="10" id="KW-0175">Coiled coil</keyword>
<dbReference type="SMART" id="SM00387">
    <property type="entry name" value="HATPase_c"/>
    <property type="match status" value="1"/>
</dbReference>
<dbReference type="SUPFAM" id="SSF47384">
    <property type="entry name" value="Homodimeric domain of signal transducing histidine kinase"/>
    <property type="match status" value="1"/>
</dbReference>
<evidence type="ECO:0000256" key="6">
    <source>
        <dbReference type="ARBA" id="ARBA00022777"/>
    </source>
</evidence>
<keyword evidence="14" id="KW-1185">Reference proteome</keyword>
<keyword evidence="7 13" id="KW-0067">ATP-binding</keyword>
<feature type="coiled-coil region" evidence="10">
    <location>
        <begin position="454"/>
        <end position="481"/>
    </location>
</feature>
<keyword evidence="11" id="KW-0812">Transmembrane</keyword>
<dbReference type="EC" id="2.7.13.3" evidence="2"/>
<evidence type="ECO:0000256" key="2">
    <source>
        <dbReference type="ARBA" id="ARBA00012438"/>
    </source>
</evidence>
<keyword evidence="4" id="KW-0808">Transferase</keyword>
<dbReference type="SUPFAM" id="SSF55874">
    <property type="entry name" value="ATPase domain of HSP90 chaperone/DNA topoisomerase II/histidine kinase"/>
    <property type="match status" value="1"/>
</dbReference>
<evidence type="ECO:0000256" key="9">
    <source>
        <dbReference type="PROSITE-ProRule" id="PRU00339"/>
    </source>
</evidence>
<dbReference type="Gene3D" id="3.30.565.10">
    <property type="entry name" value="Histidine kinase-like ATPase, C-terminal domain"/>
    <property type="match status" value="1"/>
</dbReference>
<protein>
    <recommendedName>
        <fullName evidence="2">histidine kinase</fullName>
        <ecNumber evidence="2">2.7.13.3</ecNumber>
    </recommendedName>
</protein>
<reference evidence="13" key="1">
    <citation type="submission" date="2022-03" db="EMBL/GenBank/DDBJ databases">
        <authorList>
            <person name="Woo C.Y."/>
        </authorList>
    </citation>
    <scope>NUCLEOTIDE SEQUENCE</scope>
    <source>
        <strain evidence="13">CYS-01</strain>
    </source>
</reference>
<keyword evidence="5" id="KW-0547">Nucleotide-binding</keyword>
<keyword evidence="9" id="KW-0802">TPR repeat</keyword>
<dbReference type="InterPro" id="IPR036890">
    <property type="entry name" value="HATPase_C_sf"/>
</dbReference>
<dbReference type="Pfam" id="PF13424">
    <property type="entry name" value="TPR_12"/>
    <property type="match status" value="1"/>
</dbReference>
<dbReference type="CDD" id="cd00075">
    <property type="entry name" value="HATPase"/>
    <property type="match status" value="1"/>
</dbReference>
<evidence type="ECO:0000256" key="5">
    <source>
        <dbReference type="ARBA" id="ARBA00022741"/>
    </source>
</evidence>
<dbReference type="InterPro" id="IPR036097">
    <property type="entry name" value="HisK_dim/P_sf"/>
</dbReference>
<dbReference type="InterPro" id="IPR005467">
    <property type="entry name" value="His_kinase_dom"/>
</dbReference>